<dbReference type="PROSITE" id="PS00133">
    <property type="entry name" value="CARBOXYPEPT_ZN_2"/>
    <property type="match status" value="2"/>
</dbReference>
<feature type="compositionally biased region" description="Pro residues" evidence="25">
    <location>
        <begin position="100"/>
        <end position="115"/>
    </location>
</feature>
<reference evidence="29 30" key="1">
    <citation type="journal article" date="2008" name="Nature">
        <title>Genome analysis of the platypus reveals unique signatures of evolution.</title>
        <authorList>
            <person name="Warren W.C."/>
            <person name="Hillier L.W."/>
            <person name="Marshall Graves J.A."/>
            <person name="Birney E."/>
            <person name="Ponting C.P."/>
            <person name="Grutzner F."/>
            <person name="Belov K."/>
            <person name="Miller W."/>
            <person name="Clarke L."/>
            <person name="Chinwalla A.T."/>
            <person name="Yang S.P."/>
            <person name="Heger A."/>
            <person name="Locke D.P."/>
            <person name="Miethke P."/>
            <person name="Waters P.D."/>
            <person name="Veyrunes F."/>
            <person name="Fulton L."/>
            <person name="Fulton B."/>
            <person name="Graves T."/>
            <person name="Wallis J."/>
            <person name="Puente X.S."/>
            <person name="Lopez-Otin C."/>
            <person name="Ordonez G.R."/>
            <person name="Eichler E.E."/>
            <person name="Chen L."/>
            <person name="Cheng Z."/>
            <person name="Deakin J.E."/>
            <person name="Alsop A."/>
            <person name="Thompson K."/>
            <person name="Kirby P."/>
            <person name="Papenfuss A.T."/>
            <person name="Wakefield M.J."/>
            <person name="Olender T."/>
            <person name="Lancet D."/>
            <person name="Huttley G.A."/>
            <person name="Smit A.F."/>
            <person name="Pask A."/>
            <person name="Temple-Smith P."/>
            <person name="Batzer M.A."/>
            <person name="Walker J.A."/>
            <person name="Konkel M.K."/>
            <person name="Harris R.S."/>
            <person name="Whittington C.M."/>
            <person name="Wong E.S."/>
            <person name="Gemmell N.J."/>
            <person name="Buschiazzo E."/>
            <person name="Vargas Jentzsch I.M."/>
            <person name="Merkel A."/>
            <person name="Schmitz J."/>
            <person name="Zemann A."/>
            <person name="Churakov G."/>
            <person name="Kriegs J.O."/>
            <person name="Brosius J."/>
            <person name="Murchison E.P."/>
            <person name="Sachidanandam R."/>
            <person name="Smith C."/>
            <person name="Hannon G.J."/>
            <person name="Tsend-Ayush E."/>
            <person name="McMillan D."/>
            <person name="Attenborough R."/>
            <person name="Rens W."/>
            <person name="Ferguson-Smith M."/>
            <person name="Lefevre C.M."/>
            <person name="Sharp J.A."/>
            <person name="Nicholas K.R."/>
            <person name="Ray D.A."/>
            <person name="Kube M."/>
            <person name="Reinhardt R."/>
            <person name="Pringle T.H."/>
            <person name="Taylor J."/>
            <person name="Jones R.C."/>
            <person name="Nixon B."/>
            <person name="Dacheux J.L."/>
            <person name="Niwa H."/>
            <person name="Sekita Y."/>
            <person name="Huang X."/>
            <person name="Stark A."/>
            <person name="Kheradpour P."/>
            <person name="Kellis M."/>
            <person name="Flicek P."/>
            <person name="Chen Y."/>
            <person name="Webber C."/>
            <person name="Hardison R."/>
            <person name="Nelson J."/>
            <person name="Hallsworth-Pepin K."/>
            <person name="Delehaunty K."/>
            <person name="Markovic C."/>
            <person name="Minx P."/>
            <person name="Feng Y."/>
            <person name="Kremitzki C."/>
            <person name="Mitreva M."/>
            <person name="Glasscock J."/>
            <person name="Wylie T."/>
            <person name="Wohldmann P."/>
            <person name="Thiru P."/>
            <person name="Nhan M.N."/>
            <person name="Pohl C.S."/>
            <person name="Smith S.M."/>
            <person name="Hou S."/>
            <person name="Nefedov M."/>
            <person name="de Jong P.J."/>
            <person name="Renfree M.B."/>
            <person name="Mardis E.R."/>
            <person name="Wilson R.K."/>
        </authorList>
    </citation>
    <scope>NUCLEOTIDE SEQUENCE [LARGE SCALE GENOMIC DNA]</scope>
    <source>
        <strain evidence="29 30">Glennie</strain>
    </source>
</reference>
<evidence type="ECO:0000256" key="3">
    <source>
        <dbReference type="ARBA" id="ARBA00004251"/>
    </source>
</evidence>
<comment type="similarity">
    <text evidence="4 24">Belongs to the peptidase M14 family.</text>
</comment>
<feature type="compositionally biased region" description="Polar residues" evidence="25">
    <location>
        <begin position="1065"/>
        <end position="1074"/>
    </location>
</feature>
<evidence type="ECO:0000256" key="10">
    <source>
        <dbReference type="ARBA" id="ARBA00022692"/>
    </source>
</evidence>
<dbReference type="GO" id="GO:0005615">
    <property type="term" value="C:extracellular space"/>
    <property type="evidence" value="ECO:0000318"/>
    <property type="project" value="GO_Central"/>
</dbReference>
<dbReference type="SMART" id="SM00631">
    <property type="entry name" value="Zn_pept"/>
    <property type="match status" value="3"/>
</dbReference>
<dbReference type="FunFam" id="2.60.40.1120:FF:000008">
    <property type="entry name" value="Carboxypeptidase D"/>
    <property type="match status" value="1"/>
</dbReference>
<feature type="signal peptide" evidence="27">
    <location>
        <begin position="1"/>
        <end position="27"/>
    </location>
</feature>
<reference evidence="29" key="2">
    <citation type="submission" date="2025-08" db="UniProtKB">
        <authorList>
            <consortium name="Ensembl"/>
        </authorList>
    </citation>
    <scope>IDENTIFICATION</scope>
    <source>
        <strain evidence="29">Glennie</strain>
    </source>
</reference>
<feature type="region of interest" description="Disordered" evidence="25">
    <location>
        <begin position="187"/>
        <end position="235"/>
    </location>
</feature>
<dbReference type="InterPro" id="IPR033848">
    <property type="entry name" value="M14_CPD_III"/>
</dbReference>
<keyword evidence="9" id="KW-0645">Protease</keyword>
<evidence type="ECO:0000256" key="1">
    <source>
        <dbReference type="ARBA" id="ARBA00000614"/>
    </source>
</evidence>
<dbReference type="FunFam" id="3.40.630.10:FF:000026">
    <property type="entry name" value="Carboxypeptidase D"/>
    <property type="match status" value="1"/>
</dbReference>
<feature type="region of interest" description="Disordered" evidence="25">
    <location>
        <begin position="1058"/>
        <end position="1078"/>
    </location>
</feature>
<feature type="domain" description="Peptidase M14" evidence="28">
    <location>
        <begin position="503"/>
        <end position="793"/>
    </location>
</feature>
<protein>
    <recommendedName>
        <fullName evidence="6">Carboxypeptidase D</fullName>
        <ecNumber evidence="5">3.4.17.22</ecNumber>
    </recommendedName>
    <alternativeName>
        <fullName evidence="22">Metallocarboxypeptidase D</fullName>
    </alternativeName>
    <alternativeName>
        <fullName evidence="23">gp180</fullName>
    </alternativeName>
</protein>
<feature type="domain" description="Peptidase M14" evidence="28">
    <location>
        <begin position="930"/>
        <end position="1215"/>
    </location>
</feature>
<dbReference type="CDD" id="cd03863">
    <property type="entry name" value="M14_CPD_II"/>
    <property type="match status" value="1"/>
</dbReference>
<keyword evidence="11" id="KW-0479">Metal-binding</keyword>
<feature type="active site" description="Proton donor/acceptor" evidence="24">
    <location>
        <position position="763"/>
    </location>
</feature>
<dbReference type="GO" id="GO:0005886">
    <property type="term" value="C:plasma membrane"/>
    <property type="evidence" value="ECO:0007669"/>
    <property type="project" value="UniProtKB-SubCell"/>
</dbReference>
<keyword evidence="12 27" id="KW-0732">Signal</keyword>
<dbReference type="Gene3D" id="3.40.630.10">
    <property type="entry name" value="Zn peptidases"/>
    <property type="match status" value="3"/>
</dbReference>
<evidence type="ECO:0000256" key="27">
    <source>
        <dbReference type="SAM" id="SignalP"/>
    </source>
</evidence>
<dbReference type="Gene3D" id="2.60.40.1120">
    <property type="entry name" value="Carboxypeptidase-like, regulatory domain"/>
    <property type="match status" value="3"/>
</dbReference>
<dbReference type="InterPro" id="IPR057247">
    <property type="entry name" value="CARBOXYPEPT_ZN_2"/>
</dbReference>
<dbReference type="PANTHER" id="PTHR11532:SF73">
    <property type="entry name" value="CARBOXYPEPTIDASE D"/>
    <property type="match status" value="1"/>
</dbReference>
<evidence type="ECO:0000256" key="4">
    <source>
        <dbReference type="ARBA" id="ARBA00005988"/>
    </source>
</evidence>
<dbReference type="PROSITE" id="PS52035">
    <property type="entry name" value="PEPTIDASE_M14"/>
    <property type="match status" value="3"/>
</dbReference>
<evidence type="ECO:0000256" key="18">
    <source>
        <dbReference type="ARBA" id="ARBA00023136"/>
    </source>
</evidence>
<comment type="catalytic activity">
    <reaction evidence="1">
        <text>Releases C-terminal Arg and Lys from polypeptides.</text>
        <dbReference type="EC" id="3.4.17.22"/>
    </reaction>
</comment>
<feature type="region of interest" description="Disordered" evidence="25">
    <location>
        <begin position="100"/>
        <end position="124"/>
    </location>
</feature>
<evidence type="ECO:0000256" key="15">
    <source>
        <dbReference type="ARBA" id="ARBA00022833"/>
    </source>
</evidence>
<keyword evidence="20" id="KW-0325">Glycoprotein</keyword>
<evidence type="ECO:0000256" key="24">
    <source>
        <dbReference type="PROSITE-ProRule" id="PRU01379"/>
    </source>
</evidence>
<evidence type="ECO:0000313" key="30">
    <source>
        <dbReference type="Proteomes" id="UP000002279"/>
    </source>
</evidence>
<dbReference type="OMA" id="CCKYPPG"/>
<evidence type="ECO:0000256" key="25">
    <source>
        <dbReference type="SAM" id="MobiDB-lite"/>
    </source>
</evidence>
<comment type="caution">
    <text evidence="24">Lacks conserved residue(s) required for the propagation of feature annotation.</text>
</comment>
<evidence type="ECO:0000256" key="2">
    <source>
        <dbReference type="ARBA" id="ARBA00001947"/>
    </source>
</evidence>
<keyword evidence="16 26" id="KW-1133">Transmembrane helix</keyword>
<keyword evidence="30" id="KW-1185">Reference proteome</keyword>
<evidence type="ECO:0000313" key="29">
    <source>
        <dbReference type="Ensembl" id="ENSOANP00000020033.2"/>
    </source>
</evidence>
<sequence>MASGGGLVLVLVLVLVPVLLLPGPASAAHIKKAEAAAAAAAAAAAEEELFDRYYHEAELGRALRAAAAAGPPGLGRLFSIGRSVEGRPLWVLRLTAGLGPPAPPGGASPEPPPTPEAAGPLIPGRPQVKLVGNMHGDETVSRQVLVYLARELAAGYGRGDPRLTRLLNTTDVYLLPSLNPDGFERAREGDCGGGGGGGGGGAAGAGGGGGRDNSRGRDLNRSFPDQFGSGGPPDLADVPEVRALIRWIRRNKFVLSGNLHGGSVVASYPFDDSPEHKATGFYSRSSDDEVFKYLAKAYASNHPIMKTGAPHCPGEEDETFKDGITNGAHWYDVEGGMQDYNYVWANCFEITLELSCCKYPPASQLRQEWENNRESLITLIEKVHIGVKGFVRDSVTGSGLENATIMVAGINHNITTGRFGDFHRLLVPGTYNLTADLTGYMSMTVDNIVVTEGPAKEVDFSLRPTVFVPIPDPTQAVTTSTISITNAPATTLFHQQIQPKDFHHHHFPDMEIFLRRFANDYPNITRLYSLGKSVELRELYVMEISDNPGVHEPGEPEFKYIGNMHGNEVVGRELLLNLIEYLCKNYGTDPEVTELVQNTRIHLMPSMNPDGYEKSQEGDQASVVGRNNSNNFDLNRNFPDQFFQVTDPPQPETIAVMSWLKTYPFVLSANLHGGSLVVNYPYDDDEQGIALYSKSPDDAVFQQIALSYSKENAQMYQGSPCKSMYPNEYFPHGITNGAHWYNVPGGMQDWNYLNTNCFEVTIELGCVKYPYEKDLPKFWEQNRRSLLQFIKQVHQGVRGFVLDASDGRGILNATISVAEINHPVTTYKAGDYWRLLVPGNYKITASARGYNPVTKNVTVRSDGAVQVNFTLVPSTTDANNDEKKGKASVSNTDARDPTTKEFETLIKDLSAENGLEHLLLSSSPNLALYRYHSYKDLSEFLRGLVMNYPHITNLTNLGQSAEFRQIWSLEISNKPNVSEPEEPKIRFVAGIHGNAPVGTELLLALAEFLCLNYKKNPAVTKLIDRTRIVIVPSLNPDGRERAQEKDCTSKIGQANAHGKDLDTDFLSNSSQSGGKRQPETKAIIENLIEKQDFSLSVALDGGSVLVTYPYDKPVQTVENKETLKHLASLYANNHPSMHMGQPGCPNKSDENIPGGVIRGAEWHSHLGSMKDYSVTYGHCPEITVYTSCCYFPSAGQLPTLWAENKKSLLSMLVEVHKGVRGFVTDKSGKPVSKAVIILNEGIKVHTKEGGYFHVLLAPGFHNINAIADGFQEQHTQVLVRPDAASSVTITFDTDNRIFGLPRELVVTVAGATMSALILTACIIWCVCSIKSNRHKDGFHRLRQHHDDYEDEIRMMSTGSKKSLLSHEFQDETDTEEETLYSSKH</sequence>
<dbReference type="FunFam" id="3.40.630.10:FF:000043">
    <property type="entry name" value="Carboxypeptidase D"/>
    <property type="match status" value="1"/>
</dbReference>
<dbReference type="Ensembl" id="ENSOANT00000020036.2">
    <property type="protein sequence ID" value="ENSOANP00000020033.2"/>
    <property type="gene ID" value="ENSOANG00000012664.3"/>
</dbReference>
<dbReference type="InterPro" id="IPR008969">
    <property type="entry name" value="CarboxyPept-like_regulatory"/>
</dbReference>
<dbReference type="FunFam" id="3.40.630.10:FF:000020">
    <property type="entry name" value="Carboxypeptidase D"/>
    <property type="match status" value="1"/>
</dbReference>
<dbReference type="OrthoDB" id="10249045at2759"/>
<accession>F7B1T4</accession>
<evidence type="ECO:0000256" key="9">
    <source>
        <dbReference type="ARBA" id="ARBA00022670"/>
    </source>
</evidence>
<dbReference type="Bgee" id="ENSOANG00000012664">
    <property type="expression patterns" value="Expressed in adult mammalian kidney and 8 other cell types or tissues"/>
</dbReference>
<dbReference type="GeneTree" id="ENSGT00940000156919"/>
<feature type="active site" description="Proton donor/acceptor" evidence="24">
    <location>
        <position position="353"/>
    </location>
</feature>
<keyword evidence="18 26" id="KW-0472">Membrane</keyword>
<evidence type="ECO:0000256" key="21">
    <source>
        <dbReference type="ARBA" id="ARBA00023288"/>
    </source>
</evidence>
<dbReference type="GO" id="GO:0006518">
    <property type="term" value="P:peptide metabolic process"/>
    <property type="evidence" value="ECO:0000318"/>
    <property type="project" value="GO_Central"/>
</dbReference>
<dbReference type="FunFam" id="2.60.40.1120:FF:000005">
    <property type="entry name" value="Carboxypeptidase D"/>
    <property type="match status" value="1"/>
</dbReference>
<dbReference type="SUPFAM" id="SSF49464">
    <property type="entry name" value="Carboxypeptidase regulatory domain-like"/>
    <property type="match status" value="3"/>
</dbReference>
<dbReference type="FunCoup" id="F7B1T4">
    <property type="interactions" value="1316"/>
</dbReference>
<keyword evidence="13" id="KW-0677">Repeat</keyword>
<keyword evidence="14" id="KW-0378">Hydrolase</keyword>
<dbReference type="CDD" id="cd06245">
    <property type="entry name" value="M14_CPD_III"/>
    <property type="match status" value="1"/>
</dbReference>
<dbReference type="GO" id="GO:0008270">
    <property type="term" value="F:zinc ion binding"/>
    <property type="evidence" value="ECO:0007669"/>
    <property type="project" value="InterPro"/>
</dbReference>
<dbReference type="PROSITE" id="PS00132">
    <property type="entry name" value="CARBOXYPEPT_ZN_1"/>
    <property type="match status" value="2"/>
</dbReference>
<dbReference type="eggNOG" id="KOG2649">
    <property type="taxonomic scope" value="Eukaryota"/>
</dbReference>
<dbReference type="FunFam" id="2.60.40.1120:FF:000006">
    <property type="entry name" value="Carboxypeptidase D"/>
    <property type="match status" value="1"/>
</dbReference>
<feature type="region of interest" description="Disordered" evidence="25">
    <location>
        <begin position="875"/>
        <end position="896"/>
    </location>
</feature>
<evidence type="ECO:0000256" key="20">
    <source>
        <dbReference type="ARBA" id="ARBA00023180"/>
    </source>
</evidence>
<evidence type="ECO:0000256" key="16">
    <source>
        <dbReference type="ARBA" id="ARBA00022989"/>
    </source>
</evidence>
<evidence type="ECO:0000256" key="11">
    <source>
        <dbReference type="ARBA" id="ARBA00022723"/>
    </source>
</evidence>
<dbReference type="KEGG" id="oaa:100078830"/>
<evidence type="ECO:0000256" key="13">
    <source>
        <dbReference type="ARBA" id="ARBA00022737"/>
    </source>
</evidence>
<evidence type="ECO:0000259" key="28">
    <source>
        <dbReference type="PROSITE" id="PS52035"/>
    </source>
</evidence>
<reference evidence="29" key="3">
    <citation type="submission" date="2025-09" db="UniProtKB">
        <authorList>
            <consortium name="Ensembl"/>
        </authorList>
    </citation>
    <scope>IDENTIFICATION</scope>
    <source>
        <strain evidence="29">Glennie</strain>
    </source>
</reference>
<dbReference type="PANTHER" id="PTHR11532">
    <property type="entry name" value="PROTEASE M14 CARBOXYPEPTIDASE"/>
    <property type="match status" value="1"/>
</dbReference>
<keyword evidence="19" id="KW-0564">Palmitate</keyword>
<evidence type="ECO:0000256" key="22">
    <source>
        <dbReference type="ARBA" id="ARBA00030819"/>
    </source>
</evidence>
<keyword evidence="17" id="KW-0482">Metalloprotease</keyword>
<gene>
    <name evidence="29" type="primary">CPD</name>
</gene>
<evidence type="ECO:0000256" key="17">
    <source>
        <dbReference type="ARBA" id="ARBA00023049"/>
    </source>
</evidence>
<feature type="transmembrane region" description="Helical" evidence="26">
    <location>
        <begin position="1304"/>
        <end position="1327"/>
    </location>
</feature>
<dbReference type="InterPro" id="IPR050753">
    <property type="entry name" value="Peptidase_M14_domain"/>
</dbReference>
<evidence type="ECO:0000256" key="7">
    <source>
        <dbReference type="ARBA" id="ARBA00022475"/>
    </source>
</evidence>
<dbReference type="GeneID" id="100078830"/>
<evidence type="ECO:0000256" key="8">
    <source>
        <dbReference type="ARBA" id="ARBA00022645"/>
    </source>
</evidence>
<evidence type="ECO:0000256" key="26">
    <source>
        <dbReference type="SAM" id="Phobius"/>
    </source>
</evidence>
<organism evidence="29 30">
    <name type="scientific">Ornithorhynchus anatinus</name>
    <name type="common">Duckbill platypus</name>
    <dbReference type="NCBI Taxonomy" id="9258"/>
    <lineage>
        <taxon>Eukaryota</taxon>
        <taxon>Metazoa</taxon>
        <taxon>Chordata</taxon>
        <taxon>Craniata</taxon>
        <taxon>Vertebrata</taxon>
        <taxon>Euteleostomi</taxon>
        <taxon>Mammalia</taxon>
        <taxon>Monotremata</taxon>
        <taxon>Ornithorhynchidae</taxon>
        <taxon>Ornithorhynchus</taxon>
    </lineage>
</organism>
<evidence type="ECO:0000256" key="19">
    <source>
        <dbReference type="ARBA" id="ARBA00023139"/>
    </source>
</evidence>
<dbReference type="InterPro" id="IPR034224">
    <property type="entry name" value="M14_CPD_II"/>
</dbReference>
<dbReference type="GO" id="GO:0004181">
    <property type="term" value="F:metallocarboxypeptidase activity"/>
    <property type="evidence" value="ECO:0000318"/>
    <property type="project" value="GO_Central"/>
</dbReference>
<dbReference type="InterPro" id="IPR057246">
    <property type="entry name" value="CARBOXYPEPT_ZN_1"/>
</dbReference>
<feature type="compositionally biased region" description="Gly residues" evidence="25">
    <location>
        <begin position="191"/>
        <end position="211"/>
    </location>
</feature>
<comment type="cofactor">
    <cofactor evidence="2">
        <name>Zn(2+)</name>
        <dbReference type="ChEBI" id="CHEBI:29105"/>
    </cofactor>
</comment>
<dbReference type="PRINTS" id="PR00765">
    <property type="entry name" value="CRBOXYPTASEA"/>
</dbReference>
<keyword evidence="7" id="KW-1003">Cell membrane</keyword>
<dbReference type="CDD" id="cd11308">
    <property type="entry name" value="Peptidase_M14NE-CP-C_like"/>
    <property type="match status" value="3"/>
</dbReference>
<evidence type="ECO:0000256" key="23">
    <source>
        <dbReference type="ARBA" id="ARBA00082537"/>
    </source>
</evidence>
<evidence type="ECO:0000256" key="12">
    <source>
        <dbReference type="ARBA" id="ARBA00022729"/>
    </source>
</evidence>
<feature type="region of interest" description="Disordered" evidence="25">
    <location>
        <begin position="1362"/>
        <end position="1384"/>
    </location>
</feature>
<feature type="chain" id="PRO_5028228877" description="Carboxypeptidase D" evidence="27">
    <location>
        <begin position="28"/>
        <end position="1384"/>
    </location>
</feature>
<feature type="domain" description="Peptidase M14" evidence="28">
    <location>
        <begin position="52"/>
        <end position="383"/>
    </location>
</feature>
<dbReference type="Proteomes" id="UP000002279">
    <property type="component" value="Chromosome 17"/>
</dbReference>
<dbReference type="STRING" id="9258.ENSOANP00000020033"/>
<name>F7B1T4_ORNAN</name>
<dbReference type="CTD" id="1362"/>
<keyword evidence="10 26" id="KW-0812">Transmembrane</keyword>
<evidence type="ECO:0000256" key="14">
    <source>
        <dbReference type="ARBA" id="ARBA00022801"/>
    </source>
</evidence>
<dbReference type="MEROPS" id="M14.016"/>
<dbReference type="EC" id="3.4.17.22" evidence="5"/>
<dbReference type="InterPro" id="IPR000834">
    <property type="entry name" value="Peptidase_M14"/>
</dbReference>
<dbReference type="GO" id="GO:0016485">
    <property type="term" value="P:protein processing"/>
    <property type="evidence" value="ECO:0000318"/>
    <property type="project" value="GO_Central"/>
</dbReference>
<dbReference type="Pfam" id="PF00246">
    <property type="entry name" value="Peptidase_M14"/>
    <property type="match status" value="3"/>
</dbReference>
<dbReference type="InParanoid" id="F7B1T4"/>
<keyword evidence="15" id="KW-0862">Zinc</keyword>
<evidence type="ECO:0000256" key="6">
    <source>
        <dbReference type="ARBA" id="ARBA00014107"/>
    </source>
</evidence>
<dbReference type="Pfam" id="PF13620">
    <property type="entry name" value="CarboxypepD_reg"/>
    <property type="match status" value="3"/>
</dbReference>
<proteinExistence type="inferred from homology"/>
<comment type="subcellular location">
    <subcellularLocation>
        <location evidence="3">Cell membrane</location>
        <topology evidence="3">Single-pass type I membrane protein</topology>
    </subcellularLocation>
</comment>
<dbReference type="SUPFAM" id="SSF53187">
    <property type="entry name" value="Zn-dependent exopeptidases"/>
    <property type="match status" value="3"/>
</dbReference>
<dbReference type="RefSeq" id="XP_028937443.1">
    <property type="nucleotide sequence ID" value="XM_029081610.2"/>
</dbReference>
<keyword evidence="21" id="KW-0449">Lipoprotein</keyword>
<keyword evidence="8" id="KW-0121">Carboxypeptidase</keyword>
<dbReference type="HOGENOM" id="CLU_002495_1_0_1"/>
<evidence type="ECO:0000256" key="5">
    <source>
        <dbReference type="ARBA" id="ARBA00012811"/>
    </source>
</evidence>